<accession>A0A1B4XX29</accession>
<name>A0A1B4XX29_9CAUD</name>
<protein>
    <submittedName>
        <fullName evidence="1">Uncharacterized protein</fullName>
    </submittedName>
</protein>
<reference evidence="1 2" key="1">
    <citation type="submission" date="2016-07" db="EMBL/GenBank/DDBJ databases">
        <title>Characterization of three bacteriophages infecting bacteria isolated from shrimp culture pond water.</title>
        <authorList>
            <person name="Khoa H.V."/>
        </authorList>
    </citation>
    <scope>NUCLEOTIDE SEQUENCE [LARGE SCALE GENOMIC DNA]</scope>
</reference>
<keyword evidence="2" id="KW-1185">Reference proteome</keyword>
<sequence>MSIKAFTKPFCVGTINTVRKIFKTLTDMITSSVPILNGLKTEGGTFYTFSSTVNDFSYLFNDSNVRIAPSKFVALRLPDWQNTTNQRMYLDPTEVGQPLITDPNQVFPKILQNYTENLIQHSETSRTDNSLANYAEASFWKTLQKLGAMEMVDSGENVIEHGVTKRIYRERAKDANYEPIVKFVGDVNVMKHTKDKGNEYIEMFINLPTSKGAMETINFKRSDINFGSGLIPTGGGEDYSAGLESQYNANTDNASAIYDNSSTKQYEVGNDLSDCGIDFVDIYNDTSKHQKGDFEFNAIALYYDIYDKDDETLTRTNLYGIFVLEDFNTAIAGVGQLPKVMKYQPSVNVSGNGFSFGLNLKFSNSTNHVTSEISINDYSQVSMKLYMDVLNRVTTLTNTAEKLLEVIANQKLQLDKYLTIMMSQQDLLNAKSQLDENTKNIQLILTGNVNGASNSVRISNEELFKAFDNTVKKISEGGNFTINNIISKKSYLGDLIDVENNIIEYEDGTRYQWDGTLKTWVQIT</sequence>
<evidence type="ECO:0000313" key="1">
    <source>
        <dbReference type="EMBL" id="BAV39365.1"/>
    </source>
</evidence>
<gene>
    <name evidence="1" type="ORF">BPT24_245</name>
</gene>
<evidence type="ECO:0000313" key="2">
    <source>
        <dbReference type="Proteomes" id="UP000224877"/>
    </source>
</evidence>
<dbReference type="EMBL" id="LC168164">
    <property type="protein sequence ID" value="BAV39365.1"/>
    <property type="molecule type" value="Genomic_DNA"/>
</dbReference>
<dbReference type="Proteomes" id="UP000224877">
    <property type="component" value="Segment"/>
</dbReference>
<proteinExistence type="predicted"/>
<organism evidence="1 2">
    <name type="scientific">Tenacibaculum phage pT24</name>
    <dbReference type="NCBI Taxonomy" id="1880590"/>
    <lineage>
        <taxon>Viruses</taxon>
        <taxon>Duplodnaviria</taxon>
        <taxon>Heunggongvirae</taxon>
        <taxon>Uroviricota</taxon>
        <taxon>Caudoviricetes</taxon>
        <taxon>Kungbxnavirus</taxon>
        <taxon>Kungbxnavirus pT24</taxon>
    </lineage>
</organism>